<dbReference type="InterPro" id="IPR029132">
    <property type="entry name" value="CBAH/NAAA_C"/>
</dbReference>
<dbReference type="AlphaFoldDB" id="A0A4P6HLV2"/>
<name>A0A4P6HLV2_9BACT</name>
<evidence type="ECO:0000256" key="1">
    <source>
        <dbReference type="ARBA" id="ARBA00006625"/>
    </source>
</evidence>
<keyword evidence="6" id="KW-1185">Reference proteome</keyword>
<dbReference type="Pfam" id="PF02275">
    <property type="entry name" value="CBAH"/>
    <property type="match status" value="1"/>
</dbReference>
<evidence type="ECO:0000313" key="5">
    <source>
        <dbReference type="EMBL" id="QAZ66048.1"/>
    </source>
</evidence>
<reference evidence="5 6" key="1">
    <citation type="submission" date="2018-02" db="EMBL/GenBank/DDBJ databases">
        <title>Genome sequence of Desulfovibrio carbinolicus DSM 3852.</title>
        <authorList>
            <person name="Wilbanks E."/>
            <person name="Skennerton C.T."/>
            <person name="Orphan V.J."/>
        </authorList>
    </citation>
    <scope>NUCLEOTIDE SEQUENCE [LARGE SCALE GENOMIC DNA]</scope>
    <source>
        <strain evidence="5 6">DSM 3852</strain>
    </source>
</reference>
<sequence>MPRFPRLARLAGFALSLAIFAPAPQADACTSFRLKAADGSVVYARTMEYGQDLASKVAIFPAGSAFVGLTPDGAAKGLRFRAKYGFVGMNAFGTNIVCDGLNEKGLMIGMLLFPGYAGYQPYSSAKAGSTIAQFQVGDWLLSQCATVAEAKREIAKIRVCQGPASLDGAAIGALPLHYTIHDATGASAVVEYVGGELRIHDNPLSVLTNSPDFDWMLTYLSNTVNLSATNVPALDLKGYVVRQTGQGSGMLGLPGDFTPPSRFVRMTALTQSALPAPNAEAAVSLAMTIIGNVDIPKGAVRGVEDGKPIYDVTEWTAVADAARGRYYWQTYADKNWRYVDLKAALAAAAGKPTSIAISGPPTYIDATSAAKPGL</sequence>
<feature type="chain" id="PRO_5020890952" evidence="3">
    <location>
        <begin position="29"/>
        <end position="374"/>
    </location>
</feature>
<feature type="signal peptide" evidence="3">
    <location>
        <begin position="1"/>
        <end position="28"/>
    </location>
</feature>
<dbReference type="Gene3D" id="3.60.60.10">
    <property type="entry name" value="Penicillin V Acylase, Chain A"/>
    <property type="match status" value="1"/>
</dbReference>
<dbReference type="InterPro" id="IPR029055">
    <property type="entry name" value="Ntn_hydrolases_N"/>
</dbReference>
<feature type="domain" description="Choloylglycine hydrolase/NAAA C-terminal" evidence="4">
    <location>
        <begin position="29"/>
        <end position="343"/>
    </location>
</feature>
<dbReference type="EMBL" id="CP026538">
    <property type="protein sequence ID" value="QAZ66048.1"/>
    <property type="molecule type" value="Genomic_DNA"/>
</dbReference>
<evidence type="ECO:0000313" key="6">
    <source>
        <dbReference type="Proteomes" id="UP000293296"/>
    </source>
</evidence>
<organism evidence="5 6">
    <name type="scientific">Solidesulfovibrio carbinolicus</name>
    <dbReference type="NCBI Taxonomy" id="296842"/>
    <lineage>
        <taxon>Bacteria</taxon>
        <taxon>Pseudomonadati</taxon>
        <taxon>Thermodesulfobacteriota</taxon>
        <taxon>Desulfovibrionia</taxon>
        <taxon>Desulfovibrionales</taxon>
        <taxon>Desulfovibrionaceae</taxon>
        <taxon>Solidesulfovibrio</taxon>
    </lineage>
</organism>
<dbReference type="PANTHER" id="PTHR35527:SF2">
    <property type="entry name" value="HYDROLASE"/>
    <property type="match status" value="1"/>
</dbReference>
<proteinExistence type="inferred from homology"/>
<keyword evidence="3" id="KW-0732">Signal</keyword>
<evidence type="ECO:0000256" key="2">
    <source>
        <dbReference type="ARBA" id="ARBA00022801"/>
    </source>
</evidence>
<dbReference type="PANTHER" id="PTHR35527">
    <property type="entry name" value="CHOLOYLGLYCINE HYDROLASE"/>
    <property type="match status" value="1"/>
</dbReference>
<evidence type="ECO:0000256" key="3">
    <source>
        <dbReference type="SAM" id="SignalP"/>
    </source>
</evidence>
<dbReference type="Proteomes" id="UP000293296">
    <property type="component" value="Chromosome"/>
</dbReference>
<dbReference type="CDD" id="cd00542">
    <property type="entry name" value="Ntn_PVA"/>
    <property type="match status" value="1"/>
</dbReference>
<protein>
    <submittedName>
        <fullName evidence="5">Choloylglycine hydrolase</fullName>
    </submittedName>
</protein>
<comment type="similarity">
    <text evidence="1">Belongs to the peptidase C59 family.</text>
</comment>
<dbReference type="SUPFAM" id="SSF56235">
    <property type="entry name" value="N-terminal nucleophile aminohydrolases (Ntn hydrolases)"/>
    <property type="match status" value="1"/>
</dbReference>
<dbReference type="GO" id="GO:0016787">
    <property type="term" value="F:hydrolase activity"/>
    <property type="evidence" value="ECO:0007669"/>
    <property type="project" value="UniProtKB-KW"/>
</dbReference>
<dbReference type="RefSeq" id="WP_129348950.1">
    <property type="nucleotide sequence ID" value="NZ_CP026538.1"/>
</dbReference>
<evidence type="ECO:0000259" key="4">
    <source>
        <dbReference type="Pfam" id="PF02275"/>
    </source>
</evidence>
<dbReference type="OrthoDB" id="1265391at2"/>
<dbReference type="KEGG" id="dcb:C3Y92_01835"/>
<accession>A0A4P6HLV2</accession>
<dbReference type="InterPro" id="IPR052193">
    <property type="entry name" value="Peptidase_C59"/>
</dbReference>
<gene>
    <name evidence="5" type="ORF">C3Y92_01835</name>
</gene>
<keyword evidence="2 5" id="KW-0378">Hydrolase</keyword>